<keyword evidence="3" id="KW-0597">Phosphoprotein</keyword>
<keyword evidence="7" id="KW-0067">ATP-binding</keyword>
<evidence type="ECO:0000256" key="2">
    <source>
        <dbReference type="ARBA" id="ARBA00012438"/>
    </source>
</evidence>
<keyword evidence="9" id="KW-1133">Transmembrane helix</keyword>
<comment type="caution">
    <text evidence="12">The sequence shown here is derived from an EMBL/GenBank/DDBJ whole genome shotgun (WGS) entry which is preliminary data.</text>
</comment>
<dbReference type="InterPro" id="IPR050482">
    <property type="entry name" value="Sensor_HK_TwoCompSys"/>
</dbReference>
<dbReference type="Proteomes" id="UP000600171">
    <property type="component" value="Unassembled WGS sequence"/>
</dbReference>
<dbReference type="CDD" id="cd16917">
    <property type="entry name" value="HATPase_UhpB-NarQ-NarX-like"/>
    <property type="match status" value="1"/>
</dbReference>
<gene>
    <name evidence="12" type="ORF">GCM10007359_11840</name>
</gene>
<dbReference type="GO" id="GO:0005524">
    <property type="term" value="F:ATP binding"/>
    <property type="evidence" value="ECO:0007669"/>
    <property type="project" value="UniProtKB-KW"/>
</dbReference>
<evidence type="ECO:0000256" key="1">
    <source>
        <dbReference type="ARBA" id="ARBA00000085"/>
    </source>
</evidence>
<evidence type="ECO:0000256" key="4">
    <source>
        <dbReference type="ARBA" id="ARBA00022679"/>
    </source>
</evidence>
<dbReference type="InterPro" id="IPR025828">
    <property type="entry name" value="Put_sensor_dom"/>
</dbReference>
<evidence type="ECO:0000256" key="8">
    <source>
        <dbReference type="ARBA" id="ARBA00023012"/>
    </source>
</evidence>
<name>A0A917IS30_9MICC</name>
<dbReference type="SUPFAM" id="SSF55874">
    <property type="entry name" value="ATPase domain of HSP90 chaperone/DNA topoisomerase II/histidine kinase"/>
    <property type="match status" value="1"/>
</dbReference>
<dbReference type="GO" id="GO:0000155">
    <property type="term" value="F:phosphorelay sensor kinase activity"/>
    <property type="evidence" value="ECO:0007669"/>
    <property type="project" value="InterPro"/>
</dbReference>
<evidence type="ECO:0000256" key="7">
    <source>
        <dbReference type="ARBA" id="ARBA00022840"/>
    </source>
</evidence>
<evidence type="ECO:0000259" key="10">
    <source>
        <dbReference type="Pfam" id="PF07730"/>
    </source>
</evidence>
<dbReference type="GO" id="GO:0046983">
    <property type="term" value="F:protein dimerization activity"/>
    <property type="evidence" value="ECO:0007669"/>
    <property type="project" value="InterPro"/>
</dbReference>
<dbReference type="EC" id="2.7.13.3" evidence="2"/>
<evidence type="ECO:0000256" key="5">
    <source>
        <dbReference type="ARBA" id="ARBA00022741"/>
    </source>
</evidence>
<dbReference type="Pfam" id="PF07730">
    <property type="entry name" value="HisKA_3"/>
    <property type="match status" value="1"/>
</dbReference>
<dbReference type="Gene3D" id="3.30.565.10">
    <property type="entry name" value="Histidine kinase-like ATPase, C-terminal domain"/>
    <property type="match status" value="1"/>
</dbReference>
<keyword evidence="9" id="KW-0472">Membrane</keyword>
<evidence type="ECO:0000259" key="11">
    <source>
        <dbReference type="Pfam" id="PF13796"/>
    </source>
</evidence>
<proteinExistence type="predicted"/>
<keyword evidence="4" id="KW-0808">Transferase</keyword>
<evidence type="ECO:0000256" key="3">
    <source>
        <dbReference type="ARBA" id="ARBA00022553"/>
    </source>
</evidence>
<dbReference type="InterPro" id="IPR011712">
    <property type="entry name" value="Sig_transdc_His_kin_sub3_dim/P"/>
</dbReference>
<keyword evidence="5" id="KW-0547">Nucleotide-binding</keyword>
<dbReference type="GO" id="GO:0016020">
    <property type="term" value="C:membrane"/>
    <property type="evidence" value="ECO:0007669"/>
    <property type="project" value="InterPro"/>
</dbReference>
<accession>A0A917IS30</accession>
<feature type="domain" description="Signal transduction histidine kinase subgroup 3 dimerisation and phosphoacceptor" evidence="10">
    <location>
        <begin position="273"/>
        <end position="345"/>
    </location>
</feature>
<keyword evidence="8" id="KW-0902">Two-component regulatory system</keyword>
<sequence length="468" mass="51046">MNMTQTLSSDVDAAGAASVAQTGARRLDSWEEPPTTLWRQLRSPLFLLTKAPWIALLHLVILSVVPGVAVAITSTIVGILFLPLLAIGYAVFERWRLTQLGYSTRDNHVAMNRNNLWEWAKFRYQETATWREVGALLVAIILGSVAGLVLTFEIILFVLAIGTMIWLINGGTLTSWGIYSNGLESWQITQAEFARSNEKLLLALPDLHQGTWWIPLLAALVMLPIFAYINGILAAASGSLSHVILQPRPEEYEKQLARLSASRSTIVDSFESERRRIERDLHDGVQQELVNINLRLGLAEMEAKRLGQEGANATLIQEQVAGAREQLAHALETLRNTVRGIYPAVLETHGLGAALEELSRNTLTPVYVSYLVNERLAPEVERTAYYVASEGVANALKHSGAHEIKLEAYTARSMLVLTVEDNGTGGASLAGGSGLAGLTERVAALGGQLTVFSPAGGPTRLRMELPSL</sequence>
<comment type="catalytic activity">
    <reaction evidence="1">
        <text>ATP + protein L-histidine = ADP + protein N-phospho-L-histidine.</text>
        <dbReference type="EC" id="2.7.13.3"/>
    </reaction>
</comment>
<organism evidence="12 13">
    <name type="scientific">Rothia aerolata</name>
    <dbReference type="NCBI Taxonomy" id="1812262"/>
    <lineage>
        <taxon>Bacteria</taxon>
        <taxon>Bacillati</taxon>
        <taxon>Actinomycetota</taxon>
        <taxon>Actinomycetes</taxon>
        <taxon>Micrococcales</taxon>
        <taxon>Micrococcaceae</taxon>
        <taxon>Rothia</taxon>
    </lineage>
</organism>
<dbReference type="PANTHER" id="PTHR24421:SF10">
    <property type="entry name" value="NITRATE_NITRITE SENSOR PROTEIN NARQ"/>
    <property type="match status" value="1"/>
</dbReference>
<feature type="transmembrane region" description="Helical" evidence="9">
    <location>
        <begin position="71"/>
        <end position="92"/>
    </location>
</feature>
<feature type="transmembrane region" description="Helical" evidence="9">
    <location>
        <begin position="133"/>
        <end position="166"/>
    </location>
</feature>
<dbReference type="InterPro" id="IPR036890">
    <property type="entry name" value="HATPase_C_sf"/>
</dbReference>
<keyword evidence="9" id="KW-0812">Transmembrane</keyword>
<protein>
    <recommendedName>
        <fullName evidence="2">histidine kinase</fullName>
        <ecNumber evidence="2">2.7.13.3</ecNumber>
    </recommendedName>
</protein>
<dbReference type="Pfam" id="PF13796">
    <property type="entry name" value="Sensor"/>
    <property type="match status" value="1"/>
</dbReference>
<reference evidence="12 13" key="1">
    <citation type="journal article" date="2014" name="Int. J. Syst. Evol. Microbiol.">
        <title>Complete genome sequence of Corynebacterium casei LMG S-19264T (=DSM 44701T), isolated from a smear-ripened cheese.</title>
        <authorList>
            <consortium name="US DOE Joint Genome Institute (JGI-PGF)"/>
            <person name="Walter F."/>
            <person name="Albersmeier A."/>
            <person name="Kalinowski J."/>
            <person name="Ruckert C."/>
        </authorList>
    </citation>
    <scope>NUCLEOTIDE SEQUENCE [LARGE SCALE GENOMIC DNA]</scope>
    <source>
        <strain evidence="12 13">CCM 8669</strain>
    </source>
</reference>
<feature type="domain" description="Putative sensor" evidence="11">
    <location>
        <begin position="49"/>
        <end position="243"/>
    </location>
</feature>
<dbReference type="Gene3D" id="1.20.5.1930">
    <property type="match status" value="1"/>
</dbReference>
<dbReference type="EMBL" id="BMDC01000001">
    <property type="protein sequence ID" value="GGH62030.1"/>
    <property type="molecule type" value="Genomic_DNA"/>
</dbReference>
<dbReference type="AlphaFoldDB" id="A0A917IS30"/>
<feature type="transmembrane region" description="Helical" evidence="9">
    <location>
        <begin position="212"/>
        <end position="236"/>
    </location>
</feature>
<evidence type="ECO:0000256" key="6">
    <source>
        <dbReference type="ARBA" id="ARBA00022777"/>
    </source>
</evidence>
<keyword evidence="6 12" id="KW-0418">Kinase</keyword>
<dbReference type="PANTHER" id="PTHR24421">
    <property type="entry name" value="NITRATE/NITRITE SENSOR PROTEIN NARX-RELATED"/>
    <property type="match status" value="1"/>
</dbReference>
<evidence type="ECO:0000313" key="13">
    <source>
        <dbReference type="Proteomes" id="UP000600171"/>
    </source>
</evidence>
<keyword evidence="13" id="KW-1185">Reference proteome</keyword>
<evidence type="ECO:0000313" key="12">
    <source>
        <dbReference type="EMBL" id="GGH62030.1"/>
    </source>
</evidence>
<feature type="transmembrane region" description="Helical" evidence="9">
    <location>
        <begin position="45"/>
        <end position="65"/>
    </location>
</feature>
<evidence type="ECO:0000256" key="9">
    <source>
        <dbReference type="SAM" id="Phobius"/>
    </source>
</evidence>